<evidence type="ECO:0000313" key="1">
    <source>
        <dbReference type="EMBL" id="VEU82444.1"/>
    </source>
</evidence>
<sequence>MIDYISSLDETLQNKAFKTSDHDKNIRDVLAHLYEWHQLLFTAYKVGCVEMKIPILPKKGYTWNELNRLNQDIWEMYQDVSLREIKERLNQSHYETLLIVEKLSEAEPFNKGVFTWTGDSTLAHYIMEHLSLHYEWALNKIKNLLNENK</sequence>
<gene>
    <name evidence="1" type="ORF">NCTC10172_00455</name>
</gene>
<dbReference type="KEGG" id="ahk:NCTC10172_00455"/>
<dbReference type="Gene3D" id="1.20.120.450">
    <property type="entry name" value="dinb family like domain"/>
    <property type="match status" value="1"/>
</dbReference>
<accession>A0A449BJ08</accession>
<reference evidence="1 2" key="1">
    <citation type="submission" date="2019-01" db="EMBL/GenBank/DDBJ databases">
        <authorList>
            <consortium name="Pathogen Informatics"/>
        </authorList>
    </citation>
    <scope>NUCLEOTIDE SEQUENCE [LARGE SCALE GENOMIC DNA]</scope>
    <source>
        <strain evidence="1 2">NCTC10172</strain>
    </source>
</reference>
<dbReference type="Pfam" id="PF08020">
    <property type="entry name" value="DUF1706"/>
    <property type="match status" value="1"/>
</dbReference>
<proteinExistence type="predicted"/>
<organism evidence="1 2">
    <name type="scientific">Acholeplasma hippikon</name>
    <dbReference type="NCBI Taxonomy" id="264636"/>
    <lineage>
        <taxon>Bacteria</taxon>
        <taxon>Bacillati</taxon>
        <taxon>Mycoplasmatota</taxon>
        <taxon>Mollicutes</taxon>
        <taxon>Acholeplasmatales</taxon>
        <taxon>Acholeplasmataceae</taxon>
        <taxon>Acholeplasma</taxon>
    </lineage>
</organism>
<name>A0A449BJ08_9MOLU</name>
<dbReference type="InterPro" id="IPR012550">
    <property type="entry name" value="DUF1706"/>
</dbReference>
<dbReference type="PANTHER" id="PTHR40658">
    <property type="match status" value="1"/>
</dbReference>
<dbReference type="SUPFAM" id="SSF109854">
    <property type="entry name" value="DinB/YfiT-like putative metalloenzymes"/>
    <property type="match status" value="1"/>
</dbReference>
<dbReference type="Proteomes" id="UP000290909">
    <property type="component" value="Chromosome"/>
</dbReference>
<protein>
    <submittedName>
        <fullName evidence="1">Uncharacterized conserved protein</fullName>
    </submittedName>
</protein>
<evidence type="ECO:0000313" key="2">
    <source>
        <dbReference type="Proteomes" id="UP000290909"/>
    </source>
</evidence>
<dbReference type="STRING" id="1408416.GCA_000702765_00035"/>
<dbReference type="EMBL" id="LR215050">
    <property type="protein sequence ID" value="VEU82444.1"/>
    <property type="molecule type" value="Genomic_DNA"/>
</dbReference>
<keyword evidence="2" id="KW-1185">Reference proteome</keyword>
<dbReference type="InterPro" id="IPR034660">
    <property type="entry name" value="DinB/YfiT-like"/>
</dbReference>
<dbReference type="PANTHER" id="PTHR40658:SF4">
    <property type="entry name" value="HYPOTHETICAL CYTOSOLIC PROTEIN"/>
    <property type="match status" value="1"/>
</dbReference>
<dbReference type="AlphaFoldDB" id="A0A449BJ08"/>